<dbReference type="Proteomes" id="UP000182427">
    <property type="component" value="Chromosome I"/>
</dbReference>
<evidence type="ECO:0000256" key="1">
    <source>
        <dbReference type="SAM" id="MobiDB-lite"/>
    </source>
</evidence>
<reference evidence="3 4" key="1">
    <citation type="submission" date="2016-10" db="EMBL/GenBank/DDBJ databases">
        <authorList>
            <person name="de Groot N.N."/>
        </authorList>
    </citation>
    <scope>NUCLEOTIDE SEQUENCE [LARGE SCALE GENOMIC DNA]</scope>
    <source>
        <strain evidence="3 4">GAS232</strain>
    </source>
</reference>
<dbReference type="Gene3D" id="1.10.10.60">
    <property type="entry name" value="Homeodomain-like"/>
    <property type="match status" value="1"/>
</dbReference>
<evidence type="ECO:0000313" key="3">
    <source>
        <dbReference type="EMBL" id="SDF07392.1"/>
    </source>
</evidence>
<protein>
    <submittedName>
        <fullName evidence="3">Regulatory protein, Fis family</fullName>
    </submittedName>
</protein>
<feature type="domain" description="DNA binding HTH" evidence="2">
    <location>
        <begin position="23"/>
        <end position="62"/>
    </location>
</feature>
<dbReference type="GO" id="GO:0043565">
    <property type="term" value="F:sequence-specific DNA binding"/>
    <property type="evidence" value="ECO:0007669"/>
    <property type="project" value="InterPro"/>
</dbReference>
<feature type="region of interest" description="Disordered" evidence="1">
    <location>
        <begin position="74"/>
        <end position="96"/>
    </location>
</feature>
<dbReference type="SUPFAM" id="SSF46689">
    <property type="entry name" value="Homeodomain-like"/>
    <property type="match status" value="1"/>
</dbReference>
<organism evidence="3 4">
    <name type="scientific">Terriglobus roseus</name>
    <dbReference type="NCBI Taxonomy" id="392734"/>
    <lineage>
        <taxon>Bacteria</taxon>
        <taxon>Pseudomonadati</taxon>
        <taxon>Acidobacteriota</taxon>
        <taxon>Terriglobia</taxon>
        <taxon>Terriglobales</taxon>
        <taxon>Acidobacteriaceae</taxon>
        <taxon>Terriglobus</taxon>
    </lineage>
</organism>
<evidence type="ECO:0000313" key="4">
    <source>
        <dbReference type="Proteomes" id="UP000182427"/>
    </source>
</evidence>
<dbReference type="Pfam" id="PF02954">
    <property type="entry name" value="HTH_8"/>
    <property type="match status" value="1"/>
</dbReference>
<dbReference type="InterPro" id="IPR002197">
    <property type="entry name" value="HTH_Fis"/>
</dbReference>
<keyword evidence="4" id="KW-1185">Reference proteome</keyword>
<dbReference type="OrthoDB" id="9802388at2"/>
<name>A0A1G7I3T1_9BACT</name>
<sequence>MKRELDALVAQMHADGISYEDAVREFKRRYLLQVLINHRGNQCKSAEELGMHRNTLSRTLAELNMDTAQIRNGLKRPARSERAAGTPRLQTIARVR</sequence>
<dbReference type="InterPro" id="IPR009057">
    <property type="entry name" value="Homeodomain-like_sf"/>
</dbReference>
<proteinExistence type="predicted"/>
<dbReference type="PRINTS" id="PR01590">
    <property type="entry name" value="HTHFIS"/>
</dbReference>
<evidence type="ECO:0000259" key="2">
    <source>
        <dbReference type="Pfam" id="PF02954"/>
    </source>
</evidence>
<gene>
    <name evidence="3" type="ORF">SAMN05444167_1315</name>
</gene>
<accession>A0A1G7I3T1</accession>
<dbReference type="EMBL" id="LT629690">
    <property type="protein sequence ID" value="SDF07392.1"/>
    <property type="molecule type" value="Genomic_DNA"/>
</dbReference>
<dbReference type="RefSeq" id="WP_047488143.1">
    <property type="nucleotide sequence ID" value="NZ_LT629690.1"/>
</dbReference>
<dbReference type="AlphaFoldDB" id="A0A1G7I3T1"/>